<evidence type="ECO:0000313" key="2">
    <source>
        <dbReference type="EMBL" id="TCE38798.1"/>
    </source>
</evidence>
<feature type="transmembrane region" description="Helical" evidence="1">
    <location>
        <begin position="210"/>
        <end position="231"/>
    </location>
</feature>
<accession>A0A4R0TML1</accession>
<feature type="transmembrane region" description="Helical" evidence="1">
    <location>
        <begin position="460"/>
        <end position="482"/>
    </location>
</feature>
<dbReference type="Proteomes" id="UP000291814">
    <property type="component" value="Unassembled WGS sequence"/>
</dbReference>
<dbReference type="InterPro" id="IPR046671">
    <property type="entry name" value="DUF6541"/>
</dbReference>
<evidence type="ECO:0000313" key="4">
    <source>
        <dbReference type="Proteomes" id="UP000291814"/>
    </source>
</evidence>
<dbReference type="EMBL" id="SHRR01000034">
    <property type="protein sequence ID" value="TCE83419.1"/>
    <property type="molecule type" value="Genomic_DNA"/>
</dbReference>
<protein>
    <submittedName>
        <fullName evidence="3">Uncharacterized protein</fullName>
    </submittedName>
</protein>
<proteinExistence type="predicted"/>
<evidence type="ECO:0000256" key="1">
    <source>
        <dbReference type="SAM" id="Phobius"/>
    </source>
</evidence>
<feature type="transmembrane region" description="Helical" evidence="1">
    <location>
        <begin position="6"/>
        <end position="24"/>
    </location>
</feature>
<reference evidence="3" key="2">
    <citation type="submission" date="2019-02" db="EMBL/GenBank/DDBJ databases">
        <authorList>
            <person name="Odamaki T."/>
        </authorList>
    </citation>
    <scope>NUCLEOTIDE SEQUENCE</scope>
    <source>
        <strain evidence="2">MCC10043</strain>
        <strain evidence="3">MCC10070</strain>
    </source>
</reference>
<feature type="transmembrane region" description="Helical" evidence="1">
    <location>
        <begin position="292"/>
        <end position="309"/>
    </location>
</feature>
<keyword evidence="1" id="KW-1133">Transmembrane helix</keyword>
<keyword evidence="1" id="KW-0472">Membrane</keyword>
<dbReference type="RefSeq" id="WP_014485268.1">
    <property type="nucleotide sequence ID" value="NZ_BCYJ01000061.1"/>
</dbReference>
<evidence type="ECO:0000313" key="5">
    <source>
        <dbReference type="Proteomes" id="UP000292260"/>
    </source>
</evidence>
<dbReference type="AlphaFoldDB" id="A0A4R0TML1"/>
<dbReference type="Pfam" id="PF20176">
    <property type="entry name" value="DUF6541"/>
    <property type="match status" value="1"/>
</dbReference>
<evidence type="ECO:0000313" key="3">
    <source>
        <dbReference type="EMBL" id="TCE83419.1"/>
    </source>
</evidence>
<feature type="transmembrane region" description="Helical" evidence="1">
    <location>
        <begin position="238"/>
        <end position="256"/>
    </location>
</feature>
<gene>
    <name evidence="2" type="ORF">MCC10043_2009</name>
    <name evidence="3" type="ORF">MCC10070_1941</name>
</gene>
<dbReference type="Proteomes" id="UP000292260">
    <property type="component" value="Unassembled WGS sequence"/>
</dbReference>
<feature type="transmembrane region" description="Helical" evidence="1">
    <location>
        <begin position="262"/>
        <end position="280"/>
    </location>
</feature>
<name>A0A4R0TML1_BIFLL</name>
<keyword evidence="1" id="KW-0812">Transmembrane</keyword>
<feature type="transmembrane region" description="Helical" evidence="1">
    <location>
        <begin position="345"/>
        <end position="366"/>
    </location>
</feature>
<feature type="transmembrane region" description="Helical" evidence="1">
    <location>
        <begin position="386"/>
        <end position="411"/>
    </location>
</feature>
<feature type="transmembrane region" description="Helical" evidence="1">
    <location>
        <begin position="36"/>
        <end position="56"/>
    </location>
</feature>
<dbReference type="EMBL" id="SHQU01000043">
    <property type="protein sequence ID" value="TCE38798.1"/>
    <property type="molecule type" value="Genomic_DNA"/>
</dbReference>
<organism evidence="3 4">
    <name type="scientific">Bifidobacterium longum subsp. longum</name>
    <dbReference type="NCBI Taxonomy" id="1679"/>
    <lineage>
        <taxon>Bacteria</taxon>
        <taxon>Bacillati</taxon>
        <taxon>Actinomycetota</taxon>
        <taxon>Actinomycetes</taxon>
        <taxon>Bifidobacteriales</taxon>
        <taxon>Bifidobacteriaceae</taxon>
        <taxon>Bifidobacterium</taxon>
    </lineage>
</organism>
<feature type="transmembrane region" description="Helical" evidence="1">
    <location>
        <begin position="423"/>
        <end position="440"/>
    </location>
</feature>
<feature type="transmembrane region" description="Helical" evidence="1">
    <location>
        <begin position="62"/>
        <end position="83"/>
    </location>
</feature>
<feature type="transmembrane region" description="Helical" evidence="1">
    <location>
        <begin position="503"/>
        <end position="522"/>
    </location>
</feature>
<feature type="transmembrane region" description="Helical" evidence="1">
    <location>
        <begin position="118"/>
        <end position="137"/>
    </location>
</feature>
<sequence length="696" mass="76923">MWFIFIVAVLCGIILLYLPGALLLRSFRLSLLGSSLFAPPVTVALYGVLAIIYSGMGVRSSWITLFLFPSLIALILMLVSSIISRRAIRSSNSDAVDSGAGLSRINVSSGLQDCRRNWFIMLLYVAVGVAVTGHLFIKCLDGADSVSQLFDNAWHLGIIRKFVDTGNYSTLVSGDIISTVGSKFYPVGWHSLVALVISMTGASIGIAENAVIAMLCAIVFPVSMFVLFHCLFAGRTKLIAICSLTPLMFAAFPWRYITFGPLYSNLLSFAITPLAMTLLIKLLESVTQLKDRICLGALFLVSIVGIAIAQPNAVFTIGILIAPFLYAQIPAYLEKANFSSHVKCAWSVAAWIVISLLIVAIWMFLYKAQFMQRTVTWGWPSFEGKAQAFIDIAFVGFRLAEPQILLGLLVLTGVIYTLLRREHLWISVSYAIICALYALSSSTDGRAKNVLTGFWYHDSYRLGASAVFFGAVLAGLGIYVCLTAVQRLLRLLSSDSVLKYEQRMLTVVMIVAINVVVFFPSYSLPGRYDVTTAFGAIRRDVTFWNSLQEPKSYSADERRFVERVKKVVPSGAVVLNQPYDGSAYAYGLDDLNVYYKAWEGNWMGKPTRENQLISTKLNEITSDSGVKEAVKSTGARYLILLDRSDYTTNSEDPTKMTSMYASYIKSSWHGIDAINDDSSGFTKVLEQGDMRLYRID</sequence>
<reference evidence="4 5" key="1">
    <citation type="journal article" date="2018" name="Sci. Rep.">
        <title>Genomic diversity and distribution of Bifidobacterium longum subsp. longum across the human lifespan.</title>
        <authorList>
            <person name="Odamaki T."/>
            <person name="Bottacini F."/>
            <person name="Kato K."/>
            <person name="Mitsuyama E."/>
            <person name="Yoshida K."/>
            <person name="Horigome A."/>
            <person name="Xiao J.Z."/>
            <person name="van Sinderen D."/>
        </authorList>
    </citation>
    <scope>NUCLEOTIDE SEQUENCE [LARGE SCALE GENOMIC DNA]</scope>
    <source>
        <strain evidence="2 5">MCC10043</strain>
        <strain evidence="3 4">MCC10070</strain>
    </source>
</reference>
<comment type="caution">
    <text evidence="3">The sequence shown here is derived from an EMBL/GenBank/DDBJ whole genome shotgun (WGS) entry which is preliminary data.</text>
</comment>